<evidence type="ECO:0000256" key="1">
    <source>
        <dbReference type="SAM" id="Phobius"/>
    </source>
</evidence>
<proteinExistence type="predicted"/>
<name>A0A8D8YN86_9HEMI</name>
<keyword evidence="1" id="KW-1133">Transmembrane helix</keyword>
<feature type="transmembrane region" description="Helical" evidence="1">
    <location>
        <begin position="12"/>
        <end position="30"/>
    </location>
</feature>
<dbReference type="EMBL" id="HBUF01384604">
    <property type="protein sequence ID" value="CAG6731694.1"/>
    <property type="molecule type" value="Transcribed_RNA"/>
</dbReference>
<reference evidence="2" key="1">
    <citation type="submission" date="2021-05" db="EMBL/GenBank/DDBJ databases">
        <authorList>
            <person name="Alioto T."/>
            <person name="Alioto T."/>
            <person name="Gomez Garrido J."/>
        </authorList>
    </citation>
    <scope>NUCLEOTIDE SEQUENCE</scope>
</reference>
<accession>A0A8D8YN86</accession>
<evidence type="ECO:0000313" key="2">
    <source>
        <dbReference type="EMBL" id="CAG6731694.1"/>
    </source>
</evidence>
<dbReference type="AlphaFoldDB" id="A0A8D8YN86"/>
<keyword evidence="1" id="KW-0812">Transmembrane</keyword>
<organism evidence="2">
    <name type="scientific">Cacopsylla melanoneura</name>
    <dbReference type="NCBI Taxonomy" id="428564"/>
    <lineage>
        <taxon>Eukaryota</taxon>
        <taxon>Metazoa</taxon>
        <taxon>Ecdysozoa</taxon>
        <taxon>Arthropoda</taxon>
        <taxon>Hexapoda</taxon>
        <taxon>Insecta</taxon>
        <taxon>Pterygota</taxon>
        <taxon>Neoptera</taxon>
        <taxon>Paraneoptera</taxon>
        <taxon>Hemiptera</taxon>
        <taxon>Sternorrhyncha</taxon>
        <taxon>Psylloidea</taxon>
        <taxon>Psyllidae</taxon>
        <taxon>Psyllinae</taxon>
        <taxon>Cacopsylla</taxon>
    </lineage>
</organism>
<keyword evidence="1" id="KW-0472">Membrane</keyword>
<protein>
    <submittedName>
        <fullName evidence="2">Uncharacterized protein</fullName>
    </submittedName>
</protein>
<sequence length="103" mass="11761">MLVGSRFVGGLRMNLVSMILLMMIFIHFHFDMSFLPFLSLVFDVRCSSANTFCFVMVCTQGVELYKDVSPLQLFSSFLLLFLTCFLLSTRTLMTKLLTVVLIV</sequence>
<feature type="transmembrane region" description="Helical" evidence="1">
    <location>
        <begin position="71"/>
        <end position="88"/>
    </location>
</feature>